<dbReference type="AlphaFoldDB" id="A0A7S4HM97"/>
<name>A0A7S4HM97_9EUKA</name>
<sequence>MEKADIVELLLNTRKVDLNAKDIFGRTAMHIAKWTKNKEIQQILLSAPTPCKAEFILQDMHMSDVESIIRAESFNIFAIDGNKSTLFERAFDRNDKEMCELLLSDPRFDINYQDERQDILPLIIRAISYRNLPLFRFLMLRDDIDLNIKYSTNDVLDYAIFAYENDIGNPVSEEILQDVLDHKQFEHIIWNTNRLQLYTLSFPNPRNCKFAFVCCSSLGISPHEFLKKASDIIEEGQYRLKVSNHEGLETLIRSIENYCKLSRSKSAK</sequence>
<protein>
    <recommendedName>
        <fullName evidence="2">Ankyrin repeat protein</fullName>
    </recommendedName>
</protein>
<organism evidence="1">
    <name type="scientific">Vannella robusta</name>
    <dbReference type="NCBI Taxonomy" id="1487602"/>
    <lineage>
        <taxon>Eukaryota</taxon>
        <taxon>Amoebozoa</taxon>
        <taxon>Discosea</taxon>
        <taxon>Flabellinia</taxon>
        <taxon>Vannellidae</taxon>
        <taxon>Vannella</taxon>
    </lineage>
</organism>
<accession>A0A7S4HM97</accession>
<gene>
    <name evidence="1" type="ORF">VSP0166_LOCUS2248</name>
</gene>
<dbReference type="InterPro" id="IPR036770">
    <property type="entry name" value="Ankyrin_rpt-contain_sf"/>
</dbReference>
<dbReference type="SUPFAM" id="SSF48403">
    <property type="entry name" value="Ankyrin repeat"/>
    <property type="match status" value="1"/>
</dbReference>
<dbReference type="Gene3D" id="1.25.40.20">
    <property type="entry name" value="Ankyrin repeat-containing domain"/>
    <property type="match status" value="2"/>
</dbReference>
<reference evidence="1" key="1">
    <citation type="submission" date="2021-01" db="EMBL/GenBank/DDBJ databases">
        <authorList>
            <person name="Corre E."/>
            <person name="Pelletier E."/>
            <person name="Niang G."/>
            <person name="Scheremetjew M."/>
            <person name="Finn R."/>
            <person name="Kale V."/>
            <person name="Holt S."/>
            <person name="Cochrane G."/>
            <person name="Meng A."/>
            <person name="Brown T."/>
            <person name="Cohen L."/>
        </authorList>
    </citation>
    <scope>NUCLEOTIDE SEQUENCE</scope>
    <source>
        <strain evidence="1">DIVA3 518/3/11/1/6</strain>
    </source>
</reference>
<evidence type="ECO:0008006" key="2">
    <source>
        <dbReference type="Google" id="ProtNLM"/>
    </source>
</evidence>
<dbReference type="EMBL" id="HBKP01003145">
    <property type="protein sequence ID" value="CAE2203504.1"/>
    <property type="molecule type" value="Transcribed_RNA"/>
</dbReference>
<proteinExistence type="predicted"/>
<evidence type="ECO:0000313" key="1">
    <source>
        <dbReference type="EMBL" id="CAE2203504.1"/>
    </source>
</evidence>